<dbReference type="Pfam" id="PF00440">
    <property type="entry name" value="TetR_N"/>
    <property type="match status" value="1"/>
</dbReference>
<feature type="DNA-binding region" description="H-T-H motif" evidence="2">
    <location>
        <begin position="21"/>
        <end position="40"/>
    </location>
</feature>
<dbReference type="PANTHER" id="PTHR30328:SF54">
    <property type="entry name" value="HTH-TYPE TRANSCRIPTIONAL REPRESSOR SCO4008"/>
    <property type="match status" value="1"/>
</dbReference>
<organism evidence="5 6">
    <name type="scientific">Desulforhabdus amnigena</name>
    <dbReference type="NCBI Taxonomy" id="40218"/>
    <lineage>
        <taxon>Bacteria</taxon>
        <taxon>Pseudomonadati</taxon>
        <taxon>Thermodesulfobacteriota</taxon>
        <taxon>Syntrophobacteria</taxon>
        <taxon>Syntrophobacterales</taxon>
        <taxon>Syntrophobacteraceae</taxon>
        <taxon>Desulforhabdus</taxon>
    </lineage>
</organism>
<keyword evidence="6" id="KW-1185">Reference proteome</keyword>
<dbReference type="Proteomes" id="UP001144372">
    <property type="component" value="Unassembled WGS sequence"/>
</dbReference>
<evidence type="ECO:0000256" key="2">
    <source>
        <dbReference type="PROSITE-ProRule" id="PRU00335"/>
    </source>
</evidence>
<evidence type="ECO:0000256" key="1">
    <source>
        <dbReference type="ARBA" id="ARBA00023125"/>
    </source>
</evidence>
<dbReference type="InterPro" id="IPR001647">
    <property type="entry name" value="HTH_TetR"/>
</dbReference>
<keyword evidence="3" id="KW-0472">Membrane</keyword>
<accession>A0A9W6FTE2</accession>
<comment type="caution">
    <text evidence="5">The sequence shown here is derived from an EMBL/GenBank/DDBJ whole genome shotgun (WGS) entry which is preliminary data.</text>
</comment>
<name>A0A9W6FTE2_9BACT</name>
<keyword evidence="3" id="KW-1133">Transmembrane helix</keyword>
<dbReference type="GO" id="GO:0003677">
    <property type="term" value="F:DNA binding"/>
    <property type="evidence" value="ECO:0007669"/>
    <property type="project" value="UniProtKB-UniRule"/>
</dbReference>
<gene>
    <name evidence="5" type="ORF">DAMNIGENAA_04690</name>
</gene>
<dbReference type="SUPFAM" id="SSF46689">
    <property type="entry name" value="Homeodomain-like"/>
    <property type="match status" value="1"/>
</dbReference>
<keyword evidence="3" id="KW-0812">Transmembrane</keyword>
<dbReference type="Gene3D" id="1.10.10.60">
    <property type="entry name" value="Homeodomain-like"/>
    <property type="match status" value="1"/>
</dbReference>
<proteinExistence type="predicted"/>
<dbReference type="EMBL" id="BSDR01000001">
    <property type="protein sequence ID" value="GLI33036.1"/>
    <property type="molecule type" value="Genomic_DNA"/>
</dbReference>
<dbReference type="PANTHER" id="PTHR30328">
    <property type="entry name" value="TRANSCRIPTIONAL REPRESSOR"/>
    <property type="match status" value="1"/>
</dbReference>
<evidence type="ECO:0000313" key="5">
    <source>
        <dbReference type="EMBL" id="GLI33036.1"/>
    </source>
</evidence>
<dbReference type="PRINTS" id="PR00455">
    <property type="entry name" value="HTHTETR"/>
</dbReference>
<sequence>MRHILKTATEVFAEKGYAGASTNEIADLAGISKRSMYYYMGDKDTLYASVIKEMLNGAYKLIDVNITDKMTPEEKLRHFILSVAQIGNNRELHSIVLRELLSGGEFLPKDVVEGLDKLFATFSSILEEGKKEIRPGDINPVVACLMLFSFFVHWNLVIPFMAKADVRTAEITALGTGVSDPLIDEVHKIFVKFL</sequence>
<dbReference type="Gene3D" id="1.10.357.10">
    <property type="entry name" value="Tetracycline Repressor, domain 2"/>
    <property type="match status" value="1"/>
</dbReference>
<protein>
    <recommendedName>
        <fullName evidence="4">HTH tetR-type domain-containing protein</fullName>
    </recommendedName>
</protein>
<dbReference type="PROSITE" id="PS50977">
    <property type="entry name" value="HTH_TETR_2"/>
    <property type="match status" value="1"/>
</dbReference>
<evidence type="ECO:0000313" key="6">
    <source>
        <dbReference type="Proteomes" id="UP001144372"/>
    </source>
</evidence>
<evidence type="ECO:0000256" key="3">
    <source>
        <dbReference type="SAM" id="Phobius"/>
    </source>
</evidence>
<dbReference type="InterPro" id="IPR050109">
    <property type="entry name" value="HTH-type_TetR-like_transc_reg"/>
</dbReference>
<dbReference type="SUPFAM" id="SSF48498">
    <property type="entry name" value="Tetracyclin repressor-like, C-terminal domain"/>
    <property type="match status" value="1"/>
</dbReference>
<feature type="transmembrane region" description="Helical" evidence="3">
    <location>
        <begin position="140"/>
        <end position="162"/>
    </location>
</feature>
<reference evidence="5" key="1">
    <citation type="submission" date="2022-12" db="EMBL/GenBank/DDBJ databases">
        <title>Reference genome sequencing for broad-spectrum identification of bacterial and archaeal isolates by mass spectrometry.</title>
        <authorList>
            <person name="Sekiguchi Y."/>
            <person name="Tourlousse D.M."/>
        </authorList>
    </citation>
    <scope>NUCLEOTIDE SEQUENCE</scope>
    <source>
        <strain evidence="5">ASRB1</strain>
    </source>
</reference>
<dbReference type="AlphaFoldDB" id="A0A9W6FTE2"/>
<evidence type="ECO:0000259" key="4">
    <source>
        <dbReference type="PROSITE" id="PS50977"/>
    </source>
</evidence>
<feature type="domain" description="HTH tetR-type" evidence="4">
    <location>
        <begin position="1"/>
        <end position="58"/>
    </location>
</feature>
<dbReference type="InterPro" id="IPR009057">
    <property type="entry name" value="Homeodomain-like_sf"/>
</dbReference>
<keyword evidence="1 2" id="KW-0238">DNA-binding</keyword>
<dbReference type="InterPro" id="IPR036271">
    <property type="entry name" value="Tet_transcr_reg_TetR-rel_C_sf"/>
</dbReference>